<dbReference type="RefSeq" id="WP_036649543.1">
    <property type="nucleotide sequence ID" value="NZ_JQCR01000002.1"/>
</dbReference>
<name>A0A098MAE9_9BACL</name>
<dbReference type="EMBL" id="JQCR01000002">
    <property type="protein sequence ID" value="KGE19023.1"/>
    <property type="molecule type" value="Genomic_DNA"/>
</dbReference>
<feature type="chain" id="PRO_5039031684" description="DUF4352 domain-containing protein" evidence="1">
    <location>
        <begin position="23"/>
        <end position="200"/>
    </location>
</feature>
<accession>A0A098MAE9</accession>
<dbReference type="eggNOG" id="ENOG5030MKU">
    <property type="taxonomic scope" value="Bacteria"/>
</dbReference>
<reference evidence="2 3" key="2">
    <citation type="submission" date="2014-10" db="EMBL/GenBank/DDBJ databases">
        <title>Comparative genomics of the Paenibacillus odorifer group.</title>
        <authorList>
            <person name="Tsai Y.-C."/>
            <person name="Martin N."/>
            <person name="Korlach J."/>
            <person name="Wiedmann M."/>
        </authorList>
    </citation>
    <scope>NUCLEOTIDE SEQUENCE [LARGE SCALE GENOMIC DNA]</scope>
    <source>
        <strain evidence="2 3">DSM 18334</strain>
    </source>
</reference>
<sequence length="200" mass="21929">MKKTIVKTVMAASMLFSMVLGQGEGTAVAVAATSATTKAPVMTDNLFKYGLKKDVELPVTVTAGGLSYTLEKIMIYDIKSATAQELIKKYGYGSYGKFLVWTKITIENKGNKTIEVSANDPDPKWMIGVGDGGILDQGMPSIKVREKNSKEALWSYSLKPGQKLSTYQGLFNLGSTFDYLVIWLDVKGKSGQKYIVNREE</sequence>
<protein>
    <recommendedName>
        <fullName evidence="4">DUF4352 domain-containing protein</fullName>
    </recommendedName>
</protein>
<organism evidence="2 3">
    <name type="scientific">Paenibacillus wynnii</name>
    <dbReference type="NCBI Taxonomy" id="268407"/>
    <lineage>
        <taxon>Bacteria</taxon>
        <taxon>Bacillati</taxon>
        <taxon>Bacillota</taxon>
        <taxon>Bacilli</taxon>
        <taxon>Bacillales</taxon>
        <taxon>Paenibacillaceae</taxon>
        <taxon>Paenibacillus</taxon>
    </lineage>
</organism>
<dbReference type="Proteomes" id="UP000029734">
    <property type="component" value="Unassembled WGS sequence"/>
</dbReference>
<keyword evidence="3" id="KW-1185">Reference proteome</keyword>
<evidence type="ECO:0008006" key="4">
    <source>
        <dbReference type="Google" id="ProtNLM"/>
    </source>
</evidence>
<comment type="caution">
    <text evidence="2">The sequence shown here is derived from an EMBL/GenBank/DDBJ whole genome shotgun (WGS) entry which is preliminary data.</text>
</comment>
<evidence type="ECO:0000313" key="3">
    <source>
        <dbReference type="Proteomes" id="UP000029734"/>
    </source>
</evidence>
<proteinExistence type="predicted"/>
<dbReference type="OrthoDB" id="2617616at2"/>
<dbReference type="STRING" id="268407.PWYN_06410"/>
<keyword evidence="1" id="KW-0732">Signal</keyword>
<feature type="signal peptide" evidence="1">
    <location>
        <begin position="1"/>
        <end position="22"/>
    </location>
</feature>
<dbReference type="AlphaFoldDB" id="A0A098MAE9"/>
<reference evidence="2 3" key="1">
    <citation type="submission" date="2014-08" db="EMBL/GenBank/DDBJ databases">
        <authorList>
            <person name="den Bakker H.C."/>
        </authorList>
    </citation>
    <scope>NUCLEOTIDE SEQUENCE [LARGE SCALE GENOMIC DNA]</scope>
    <source>
        <strain evidence="2 3">DSM 18334</strain>
    </source>
</reference>
<evidence type="ECO:0000313" key="2">
    <source>
        <dbReference type="EMBL" id="KGE19023.1"/>
    </source>
</evidence>
<evidence type="ECO:0000256" key="1">
    <source>
        <dbReference type="SAM" id="SignalP"/>
    </source>
</evidence>
<gene>
    <name evidence="2" type="ORF">PWYN_06410</name>
</gene>